<evidence type="ECO:0000313" key="7">
    <source>
        <dbReference type="Proteomes" id="UP000198508"/>
    </source>
</evidence>
<feature type="domain" description="LysM" evidence="5">
    <location>
        <begin position="289"/>
        <end position="333"/>
    </location>
</feature>
<dbReference type="PANTHER" id="PTHR33734">
    <property type="entry name" value="LYSM DOMAIN-CONTAINING GPI-ANCHORED PROTEIN 2"/>
    <property type="match status" value="1"/>
</dbReference>
<name>A0A1I0K9X9_9FIRM</name>
<dbReference type="SMART" id="SM00257">
    <property type="entry name" value="LysM"/>
    <property type="match status" value="3"/>
</dbReference>
<dbReference type="GO" id="GO:0003796">
    <property type="term" value="F:lysozyme activity"/>
    <property type="evidence" value="ECO:0007669"/>
    <property type="project" value="InterPro"/>
</dbReference>
<keyword evidence="4" id="KW-0732">Signal</keyword>
<gene>
    <name evidence="6" type="ORF">SAMN05216313_15814</name>
</gene>
<dbReference type="PROSITE" id="PS51782">
    <property type="entry name" value="LYSM"/>
    <property type="match status" value="3"/>
</dbReference>
<dbReference type="CDD" id="cd06525">
    <property type="entry name" value="GH25_Lyc-like"/>
    <property type="match status" value="1"/>
</dbReference>
<dbReference type="Pfam" id="PF01183">
    <property type="entry name" value="Glyco_hydro_25"/>
    <property type="match status" value="1"/>
</dbReference>
<dbReference type="SUPFAM" id="SSF51445">
    <property type="entry name" value="(Trans)glycosidases"/>
    <property type="match status" value="1"/>
</dbReference>
<dbReference type="SUPFAM" id="SSF54106">
    <property type="entry name" value="LysM domain"/>
    <property type="match status" value="3"/>
</dbReference>
<dbReference type="InterPro" id="IPR002053">
    <property type="entry name" value="Glyco_hydro_25"/>
</dbReference>
<dbReference type="InterPro" id="IPR017853">
    <property type="entry name" value="GH"/>
</dbReference>
<accession>A0A1I0K9X9</accession>
<dbReference type="SMART" id="SM00641">
    <property type="entry name" value="Glyco_25"/>
    <property type="match status" value="1"/>
</dbReference>
<dbReference type="Pfam" id="PF01476">
    <property type="entry name" value="LysM"/>
    <property type="match status" value="3"/>
</dbReference>
<reference evidence="7" key="1">
    <citation type="submission" date="2016-10" db="EMBL/GenBank/DDBJ databases">
        <authorList>
            <person name="Varghese N."/>
            <person name="Submissions S."/>
        </authorList>
    </citation>
    <scope>NUCLEOTIDE SEQUENCE [LARGE SCALE GENOMIC DNA]</scope>
    <source>
        <strain evidence="7">NLAE-zl-G277</strain>
    </source>
</reference>
<dbReference type="PANTHER" id="PTHR33734:SF22">
    <property type="entry name" value="MEMBRANE-BOUND LYTIC MUREIN TRANSGLYCOSYLASE D"/>
    <property type="match status" value="1"/>
</dbReference>
<dbReference type="AlphaFoldDB" id="A0A1I0K9X9"/>
<dbReference type="Proteomes" id="UP000198508">
    <property type="component" value="Unassembled WGS sequence"/>
</dbReference>
<feature type="domain" description="LysM" evidence="5">
    <location>
        <begin position="340"/>
        <end position="384"/>
    </location>
</feature>
<evidence type="ECO:0000256" key="3">
    <source>
        <dbReference type="ARBA" id="ARBA00023295"/>
    </source>
</evidence>
<keyword evidence="3" id="KW-0326">Glycosidase</keyword>
<feature type="chain" id="PRO_5011469242" evidence="4">
    <location>
        <begin position="28"/>
        <end position="386"/>
    </location>
</feature>
<dbReference type="GO" id="GO:0009253">
    <property type="term" value="P:peptidoglycan catabolic process"/>
    <property type="evidence" value="ECO:0007669"/>
    <property type="project" value="InterPro"/>
</dbReference>
<dbReference type="EMBL" id="FOIM01000058">
    <property type="protein sequence ID" value="SEU21061.1"/>
    <property type="molecule type" value="Genomic_DNA"/>
</dbReference>
<sequence length="386" mass="42257">MRQFRSLVCFSLALLLALAPPSLTSFAASRVYHGIDVSEWQGDIDFEAVRQSGIDAVYIRAGEGSDYVDAYFESHYQGALAAGLKIGYYHYVTAQNEEEAREQARFFYSLIRGKTVDLYPAMDFESFPGLDVEEINAIGAAFMETLNDCLGYTPSLYSDTNNTASVWDSSFSSYPLWVAEYGPAVPSNTGYWATWDGFQYSDAGNVPGITGQVDLDYFKDTMLINGGNDSGSPDASTTYTVRPGDTLWAIARRFGTTVEALVQANDIPDPNLIYPGQVLTIPGRGEMQATYTVRPGDTLWAIARRFGTTVQELVNLNGIADPNLIYPGQVLRLPDSSSVLVYRVVQGDTLSGIALRFGTTVQALVRANHIADPNLIYVGQTLVIPQ</sequence>
<keyword evidence="7" id="KW-1185">Reference proteome</keyword>
<proteinExistence type="inferred from homology"/>
<protein>
    <submittedName>
        <fullName evidence="6">Lyzozyme M1 (1,4-beta-N-acetylmuramidase), GH25 family</fullName>
    </submittedName>
</protein>
<feature type="signal peptide" evidence="4">
    <location>
        <begin position="1"/>
        <end position="27"/>
    </location>
</feature>
<evidence type="ECO:0000256" key="1">
    <source>
        <dbReference type="ARBA" id="ARBA00010646"/>
    </source>
</evidence>
<evidence type="ECO:0000256" key="2">
    <source>
        <dbReference type="ARBA" id="ARBA00022801"/>
    </source>
</evidence>
<dbReference type="Gene3D" id="3.10.350.10">
    <property type="entry name" value="LysM domain"/>
    <property type="match status" value="3"/>
</dbReference>
<keyword evidence="2" id="KW-0378">Hydrolase</keyword>
<dbReference type="InterPro" id="IPR036779">
    <property type="entry name" value="LysM_dom_sf"/>
</dbReference>
<evidence type="ECO:0000256" key="4">
    <source>
        <dbReference type="SAM" id="SignalP"/>
    </source>
</evidence>
<dbReference type="STRING" id="460384.SAMN05216313_15814"/>
<evidence type="ECO:0000313" key="6">
    <source>
        <dbReference type="EMBL" id="SEU21061.1"/>
    </source>
</evidence>
<dbReference type="CDD" id="cd00118">
    <property type="entry name" value="LysM"/>
    <property type="match status" value="3"/>
</dbReference>
<dbReference type="InterPro" id="IPR018392">
    <property type="entry name" value="LysM"/>
</dbReference>
<dbReference type="RefSeq" id="WP_092371845.1">
    <property type="nucleotide sequence ID" value="NZ_FOIM01000058.1"/>
</dbReference>
<dbReference type="PROSITE" id="PS51904">
    <property type="entry name" value="GLYCOSYL_HYDROL_F25_2"/>
    <property type="match status" value="1"/>
</dbReference>
<organism evidence="6 7">
    <name type="scientific">Enterocloster lavalensis</name>
    <dbReference type="NCBI Taxonomy" id="460384"/>
    <lineage>
        <taxon>Bacteria</taxon>
        <taxon>Bacillati</taxon>
        <taxon>Bacillota</taxon>
        <taxon>Clostridia</taxon>
        <taxon>Lachnospirales</taxon>
        <taxon>Lachnospiraceae</taxon>
        <taxon>Enterocloster</taxon>
    </lineage>
</organism>
<comment type="similarity">
    <text evidence="1">Belongs to the glycosyl hydrolase 25 family.</text>
</comment>
<dbReference type="InterPro" id="IPR018077">
    <property type="entry name" value="Glyco_hydro_fam25_subgr"/>
</dbReference>
<feature type="domain" description="LysM" evidence="5">
    <location>
        <begin position="237"/>
        <end position="281"/>
    </location>
</feature>
<evidence type="ECO:0000259" key="5">
    <source>
        <dbReference type="PROSITE" id="PS51782"/>
    </source>
</evidence>
<dbReference type="GO" id="GO:0016998">
    <property type="term" value="P:cell wall macromolecule catabolic process"/>
    <property type="evidence" value="ECO:0007669"/>
    <property type="project" value="InterPro"/>
</dbReference>
<dbReference type="Gene3D" id="3.20.20.80">
    <property type="entry name" value="Glycosidases"/>
    <property type="match status" value="1"/>
</dbReference>